<sequence>MITPRVTLLQSAKAFIAKSAKVAAVIAPLAVAVLPTEAEAQVTFGPVTSTSASALLPSGGGGVTNYTASSWFTKSASPETGFAGQQFGANYIITDLPETGYGLMATIGFQASSGSSGSLATDGAHVPFAYQFSLTSSPGIANASWWIDVTLLGEGGYNTTITAASGFFDAETFSGVSDLVTTPEWGDGPSSFALSPAGYSVQLHLQFSAIAPTDSISVSMGNSEGFALGSSSLTAVPEPSTYALLVGALVMGYAAYRRRRAA</sequence>
<feature type="signal peptide" evidence="1">
    <location>
        <begin position="1"/>
        <end position="40"/>
    </location>
</feature>
<proteinExistence type="predicted"/>
<gene>
    <name evidence="3" type="ORF">K0B96_05645</name>
</gene>
<evidence type="ECO:0000256" key="1">
    <source>
        <dbReference type="SAM" id="SignalP"/>
    </source>
</evidence>
<evidence type="ECO:0000313" key="3">
    <source>
        <dbReference type="EMBL" id="QYM80099.1"/>
    </source>
</evidence>
<name>A0A8F9TVN3_9BACT</name>
<accession>A0A8F9TVN3</accession>
<feature type="domain" description="Ice-binding protein C-terminal" evidence="2">
    <location>
        <begin position="235"/>
        <end position="259"/>
    </location>
</feature>
<dbReference type="AlphaFoldDB" id="A0A8F9TVN3"/>
<evidence type="ECO:0000259" key="2">
    <source>
        <dbReference type="Pfam" id="PF07589"/>
    </source>
</evidence>
<dbReference type="KEGG" id="ole:K0B96_05645"/>
<keyword evidence="1" id="KW-0732">Signal</keyword>
<dbReference type="Proteomes" id="UP000825051">
    <property type="component" value="Chromosome"/>
</dbReference>
<dbReference type="NCBIfam" id="TIGR02595">
    <property type="entry name" value="PEP_CTERM"/>
    <property type="match status" value="1"/>
</dbReference>
<dbReference type="InterPro" id="IPR013424">
    <property type="entry name" value="Ice-binding_C"/>
</dbReference>
<dbReference type="Pfam" id="PF07589">
    <property type="entry name" value="PEP-CTERM"/>
    <property type="match status" value="1"/>
</dbReference>
<dbReference type="RefSeq" id="WP_220164799.1">
    <property type="nucleotide sequence ID" value="NZ_CP080507.1"/>
</dbReference>
<protein>
    <submittedName>
        <fullName evidence="3">PEP-CTERM sorting domain-containing protein</fullName>
    </submittedName>
</protein>
<reference evidence="3" key="1">
    <citation type="submission" date="2021-08" db="EMBL/GenBank/DDBJ databases">
        <title>Genome of a novel bacterium of the phylum Verrucomicrobia, Oleiharenicola sp. KSB-15.</title>
        <authorList>
            <person name="Chung J.-H."/>
            <person name="Ahn J.-H."/>
            <person name="Yoon Y."/>
            <person name="Kim D.-Y."/>
            <person name="An S.-H."/>
            <person name="Park I."/>
            <person name="Yeon J."/>
        </authorList>
    </citation>
    <scope>NUCLEOTIDE SEQUENCE</scope>
    <source>
        <strain evidence="3">KSB-15</strain>
    </source>
</reference>
<evidence type="ECO:0000313" key="4">
    <source>
        <dbReference type="Proteomes" id="UP000825051"/>
    </source>
</evidence>
<keyword evidence="4" id="KW-1185">Reference proteome</keyword>
<organism evidence="3 4">
    <name type="scientific">Horticoccus luteus</name>
    <dbReference type="NCBI Taxonomy" id="2862869"/>
    <lineage>
        <taxon>Bacteria</taxon>
        <taxon>Pseudomonadati</taxon>
        <taxon>Verrucomicrobiota</taxon>
        <taxon>Opitutia</taxon>
        <taxon>Opitutales</taxon>
        <taxon>Opitutaceae</taxon>
        <taxon>Horticoccus</taxon>
    </lineage>
</organism>
<feature type="chain" id="PRO_5034823964" evidence="1">
    <location>
        <begin position="41"/>
        <end position="262"/>
    </location>
</feature>
<dbReference type="EMBL" id="CP080507">
    <property type="protein sequence ID" value="QYM80099.1"/>
    <property type="molecule type" value="Genomic_DNA"/>
</dbReference>